<dbReference type="InterPro" id="IPR040976">
    <property type="entry name" value="Pkinase_fungal"/>
</dbReference>
<organism evidence="3 4">
    <name type="scientific">Gloeophyllum trabeum (strain ATCC 11539 / FP-39264 / Madison 617)</name>
    <name type="common">Brown rot fungus</name>
    <dbReference type="NCBI Taxonomy" id="670483"/>
    <lineage>
        <taxon>Eukaryota</taxon>
        <taxon>Fungi</taxon>
        <taxon>Dikarya</taxon>
        <taxon>Basidiomycota</taxon>
        <taxon>Agaricomycotina</taxon>
        <taxon>Agaricomycetes</taxon>
        <taxon>Gloeophyllales</taxon>
        <taxon>Gloeophyllaceae</taxon>
        <taxon>Gloeophyllum</taxon>
    </lineage>
</organism>
<feature type="compositionally biased region" description="Polar residues" evidence="1">
    <location>
        <begin position="721"/>
        <end position="739"/>
    </location>
</feature>
<dbReference type="OMA" id="ARWMTHE"/>
<keyword evidence="4" id="KW-1185">Reference proteome</keyword>
<dbReference type="KEGG" id="gtr:GLOTRDRAFT_131130"/>
<dbReference type="Gene3D" id="1.10.510.10">
    <property type="entry name" value="Transferase(Phosphotransferase) domain 1"/>
    <property type="match status" value="1"/>
</dbReference>
<proteinExistence type="predicted"/>
<sequence length="859" mass="95678">MVHPTAYDNLPLFQPELSTADRAASHPNASKHQFASCKADHAEHRRAAGVESSVYLHGEGKVNVRDFLQTECFPGLELPRVSPEKVKRFQKFLDKVQAVQTSSGWSERPMYTPLVNSFVDISTNAVRTRALPLRFHTCADLRPLDSNGGVRASPDIAIHDNNGKEAYWGRSLAFIEVKPTEADDPFYNIHERKELRMGQTKVWNQIQEYAAISFRSTPRCFLLAIGIFGDTARFFRWDRSTVMASEGFNYKRHPEHLVHFLIGLSEYASGGIDATANAPITARAEQELVERQYKIAQQLLVVPEYKPSRKGDTLVKDSRRMLIPSPSQTAGKKRFDTYLTLGRPIFTSKSIFGRGTCVWVATRATPKRGGKESLVIIKDSWRENGRWKEGQIYDKIREAGEHVPGVARLLVDYDITEDEDDEIHRTSAFRLNRSFKSNQKKKKKYKELIHHRVILPSVGIPLSRFTSTRLLLEAVRDAVEGHKTMCARRVIHRDISVNNIMISADVEAEGGAKGFLIDPELAAATGMANLQAELQHLTGTYQFTSIHRFLVAKPGDHAPWNDLESFYWVVLFVVLRHTVAYVEEDGKRTGADKLIKELYDGGSHSPKLKRIFLGGDVAHIVVEGNAPLTKCLVQFGRLVYSHYRDEDIQVLLPHAVNRLTHDNVLSVINEALASEGWPADDKAIPFALIERPSVQENKETGLALEGHGESCTMASLPHAASVSNEGSAEMNDPSSSHAASVSKGGSAEVNDPSPQLTSSQKHKSIPVGKKEESGTRLRRSARLNQLKVDGGKQQKRPRAEELAPTAASKPISKRSRQQPAKDVPLRRSQRIASSTAAPKGREAAKARATAHRPRSTRNA</sequence>
<evidence type="ECO:0000259" key="2">
    <source>
        <dbReference type="Pfam" id="PF17667"/>
    </source>
</evidence>
<reference evidence="3 4" key="1">
    <citation type="journal article" date="2012" name="Science">
        <title>The Paleozoic origin of enzymatic lignin decomposition reconstructed from 31 fungal genomes.</title>
        <authorList>
            <person name="Floudas D."/>
            <person name="Binder M."/>
            <person name="Riley R."/>
            <person name="Barry K."/>
            <person name="Blanchette R.A."/>
            <person name="Henrissat B."/>
            <person name="Martinez A.T."/>
            <person name="Otillar R."/>
            <person name="Spatafora J.W."/>
            <person name="Yadav J.S."/>
            <person name="Aerts A."/>
            <person name="Benoit I."/>
            <person name="Boyd A."/>
            <person name="Carlson A."/>
            <person name="Copeland A."/>
            <person name="Coutinho P.M."/>
            <person name="de Vries R.P."/>
            <person name="Ferreira P."/>
            <person name="Findley K."/>
            <person name="Foster B."/>
            <person name="Gaskell J."/>
            <person name="Glotzer D."/>
            <person name="Gorecki P."/>
            <person name="Heitman J."/>
            <person name="Hesse C."/>
            <person name="Hori C."/>
            <person name="Igarashi K."/>
            <person name="Jurgens J.A."/>
            <person name="Kallen N."/>
            <person name="Kersten P."/>
            <person name="Kohler A."/>
            <person name="Kuees U."/>
            <person name="Kumar T.K.A."/>
            <person name="Kuo A."/>
            <person name="LaButti K."/>
            <person name="Larrondo L.F."/>
            <person name="Lindquist E."/>
            <person name="Ling A."/>
            <person name="Lombard V."/>
            <person name="Lucas S."/>
            <person name="Lundell T."/>
            <person name="Martin R."/>
            <person name="McLaughlin D.J."/>
            <person name="Morgenstern I."/>
            <person name="Morin E."/>
            <person name="Murat C."/>
            <person name="Nagy L.G."/>
            <person name="Nolan M."/>
            <person name="Ohm R.A."/>
            <person name="Patyshakuliyeva A."/>
            <person name="Rokas A."/>
            <person name="Ruiz-Duenas F.J."/>
            <person name="Sabat G."/>
            <person name="Salamov A."/>
            <person name="Samejima M."/>
            <person name="Schmutz J."/>
            <person name="Slot J.C."/>
            <person name="St John F."/>
            <person name="Stenlid J."/>
            <person name="Sun H."/>
            <person name="Sun S."/>
            <person name="Syed K."/>
            <person name="Tsang A."/>
            <person name="Wiebenga A."/>
            <person name="Young D."/>
            <person name="Pisabarro A."/>
            <person name="Eastwood D.C."/>
            <person name="Martin F."/>
            <person name="Cullen D."/>
            <person name="Grigoriev I.V."/>
            <person name="Hibbett D.S."/>
        </authorList>
    </citation>
    <scope>NUCLEOTIDE SEQUENCE [LARGE SCALE GENOMIC DNA]</scope>
    <source>
        <strain evidence="3 4">ATCC 11539</strain>
    </source>
</reference>
<name>S7Q2P8_GLOTA</name>
<dbReference type="AlphaFoldDB" id="S7Q2P8"/>
<dbReference type="HOGENOM" id="CLU_014053_0_0_1"/>
<dbReference type="EMBL" id="KB469305">
    <property type="protein sequence ID" value="EPQ53798.1"/>
    <property type="molecule type" value="Genomic_DNA"/>
</dbReference>
<dbReference type="InterPro" id="IPR011009">
    <property type="entry name" value="Kinase-like_dom_sf"/>
</dbReference>
<dbReference type="Pfam" id="PF17667">
    <property type="entry name" value="Pkinase_fungal"/>
    <property type="match status" value="1"/>
</dbReference>
<dbReference type="Proteomes" id="UP000030669">
    <property type="component" value="Unassembled WGS sequence"/>
</dbReference>
<feature type="region of interest" description="Disordered" evidence="1">
    <location>
        <begin position="720"/>
        <end position="859"/>
    </location>
</feature>
<dbReference type="GO" id="GO:0004672">
    <property type="term" value="F:protein kinase activity"/>
    <property type="evidence" value="ECO:0007669"/>
    <property type="project" value="InterPro"/>
</dbReference>
<dbReference type="PANTHER" id="PTHR38248">
    <property type="entry name" value="FUNK1 6"/>
    <property type="match status" value="1"/>
</dbReference>
<dbReference type="RefSeq" id="XP_007868082.1">
    <property type="nucleotide sequence ID" value="XM_007869891.1"/>
</dbReference>
<feature type="compositionally biased region" description="Basic and acidic residues" evidence="1">
    <location>
        <begin position="789"/>
        <end position="801"/>
    </location>
</feature>
<dbReference type="InterPro" id="IPR008266">
    <property type="entry name" value="Tyr_kinase_AS"/>
</dbReference>
<dbReference type="OrthoDB" id="5569250at2759"/>
<feature type="domain" description="Fungal-type protein kinase" evidence="2">
    <location>
        <begin position="198"/>
        <end position="573"/>
    </location>
</feature>
<dbReference type="eggNOG" id="ENOG502SXF9">
    <property type="taxonomic scope" value="Eukaryota"/>
</dbReference>
<evidence type="ECO:0000313" key="3">
    <source>
        <dbReference type="EMBL" id="EPQ53798.1"/>
    </source>
</evidence>
<feature type="compositionally biased region" description="Basic residues" evidence="1">
    <location>
        <begin position="848"/>
        <end position="859"/>
    </location>
</feature>
<dbReference type="SUPFAM" id="SSF56112">
    <property type="entry name" value="Protein kinase-like (PK-like)"/>
    <property type="match status" value="1"/>
</dbReference>
<protein>
    <recommendedName>
        <fullName evidence="2">Fungal-type protein kinase domain-containing protein</fullName>
    </recommendedName>
</protein>
<gene>
    <name evidence="3" type="ORF">GLOTRDRAFT_131130</name>
</gene>
<dbReference type="PANTHER" id="PTHR38248:SF2">
    <property type="entry name" value="FUNK1 11"/>
    <property type="match status" value="1"/>
</dbReference>
<evidence type="ECO:0000256" key="1">
    <source>
        <dbReference type="SAM" id="MobiDB-lite"/>
    </source>
</evidence>
<evidence type="ECO:0000313" key="4">
    <source>
        <dbReference type="Proteomes" id="UP000030669"/>
    </source>
</evidence>
<dbReference type="GeneID" id="19302231"/>
<accession>S7Q2P8</accession>
<dbReference type="PROSITE" id="PS00109">
    <property type="entry name" value="PROTEIN_KINASE_TYR"/>
    <property type="match status" value="1"/>
</dbReference>